<protein>
    <submittedName>
        <fullName evidence="5">Uncharacterized protein LOC100368900</fullName>
    </submittedName>
</protein>
<reference evidence="5" key="1">
    <citation type="submission" date="2025-08" db="UniProtKB">
        <authorList>
            <consortium name="RefSeq"/>
        </authorList>
    </citation>
    <scope>IDENTIFICATION</scope>
    <source>
        <tissue evidence="5">Testes</tissue>
    </source>
</reference>
<evidence type="ECO:0000313" key="4">
    <source>
        <dbReference type="Proteomes" id="UP000694865"/>
    </source>
</evidence>
<evidence type="ECO:0000313" key="5">
    <source>
        <dbReference type="RefSeq" id="XP_002737651.1"/>
    </source>
</evidence>
<dbReference type="PROSITE" id="PS50222">
    <property type="entry name" value="EF_HAND_2"/>
    <property type="match status" value="1"/>
</dbReference>
<dbReference type="InterPro" id="IPR002048">
    <property type="entry name" value="EF_hand_dom"/>
</dbReference>
<dbReference type="SUPFAM" id="SSF47473">
    <property type="entry name" value="EF-hand"/>
    <property type="match status" value="1"/>
</dbReference>
<evidence type="ECO:0000259" key="2">
    <source>
        <dbReference type="PROSITE" id="PS50222"/>
    </source>
</evidence>
<dbReference type="InterPro" id="IPR003347">
    <property type="entry name" value="JmjC_dom"/>
</dbReference>
<dbReference type="RefSeq" id="XP_002737651.1">
    <property type="nucleotide sequence ID" value="XM_002737605.1"/>
</dbReference>
<dbReference type="Gene3D" id="2.60.120.650">
    <property type="entry name" value="Cupin"/>
    <property type="match status" value="1"/>
</dbReference>
<feature type="domain" description="JmjC" evidence="3">
    <location>
        <begin position="127"/>
        <end position="292"/>
    </location>
</feature>
<dbReference type="Pfam" id="PF13621">
    <property type="entry name" value="Cupin_8"/>
    <property type="match status" value="1"/>
</dbReference>
<feature type="domain" description="EF-hand" evidence="2">
    <location>
        <begin position="353"/>
        <end position="388"/>
    </location>
</feature>
<feature type="signal peptide" evidence="1">
    <location>
        <begin position="1"/>
        <end position="20"/>
    </location>
</feature>
<dbReference type="InterPro" id="IPR011992">
    <property type="entry name" value="EF-hand-dom_pair"/>
</dbReference>
<proteinExistence type="predicted"/>
<accession>A0ABM0GUJ4</accession>
<dbReference type="PROSITE" id="PS51184">
    <property type="entry name" value="JMJC"/>
    <property type="match status" value="1"/>
</dbReference>
<evidence type="ECO:0000256" key="1">
    <source>
        <dbReference type="SAM" id="SignalP"/>
    </source>
</evidence>
<dbReference type="PANTHER" id="PTHR12461:SF27">
    <property type="entry name" value="JMJC DOMAIN-CONTAINING PROTEIN"/>
    <property type="match status" value="1"/>
</dbReference>
<gene>
    <name evidence="5" type="primary">LOC100368900</name>
</gene>
<dbReference type="SUPFAM" id="SSF51197">
    <property type="entry name" value="Clavaminate synthase-like"/>
    <property type="match status" value="1"/>
</dbReference>
<dbReference type="PANTHER" id="PTHR12461">
    <property type="entry name" value="HYPOXIA-INDUCIBLE FACTOR 1 ALPHA INHIBITOR-RELATED"/>
    <property type="match status" value="1"/>
</dbReference>
<keyword evidence="1" id="KW-0732">Signal</keyword>
<name>A0ABM0GUJ4_SACKO</name>
<dbReference type="Proteomes" id="UP000694865">
    <property type="component" value="Unplaced"/>
</dbReference>
<organism evidence="4 5">
    <name type="scientific">Saccoglossus kowalevskii</name>
    <name type="common">Acorn worm</name>
    <dbReference type="NCBI Taxonomy" id="10224"/>
    <lineage>
        <taxon>Eukaryota</taxon>
        <taxon>Metazoa</taxon>
        <taxon>Hemichordata</taxon>
        <taxon>Enteropneusta</taxon>
        <taxon>Harrimaniidae</taxon>
        <taxon>Saccoglossus</taxon>
    </lineage>
</organism>
<dbReference type="InterPro" id="IPR041667">
    <property type="entry name" value="Cupin_8"/>
</dbReference>
<keyword evidence="4" id="KW-1185">Reference proteome</keyword>
<feature type="chain" id="PRO_5045864253" evidence="1">
    <location>
        <begin position="21"/>
        <end position="667"/>
    </location>
</feature>
<sequence>MEASLLQVILLTLSLYAVQPENYCPKGHLQPLGGHRPPDVPIDETDIPPHPRTFWEKYVKHGKPLILRGAMKHSPGFNLWTTQYLKEKYGDLEIRLEGKVERGYGSQIPAGVRGLGRDTIGNFIDTYQKVNKYIVSQLPTAMYPEVMVPPSMQCGTFKDSLVEIDIWMSAGNSKSALHKDAFNTWNCLVSGTKQWKMVENKYEPLIYRSWEPERAIGGISLINVSSVDMIKHPNIAKVRWSNFTIHAGDCLYLPRSYYHQVTSFGDPNIAVALLFSRMTDFDDTGCDNAELKYTPLSDMIVTWNWSGHGTMTMGHMDHRSIIQQFLKAADTYGQLKIEHLEQEIALTIPEEDLDFDYVKTPFDILDKDKKGYLTKEDILKLDIDVLREFIQAMEGVEPSNTDHFEYSHIELHIVEELDESKTRERDEKLLIFRDDIQYELKQQQQMLLQELGMIEEDLMNGGMDAVKDDETSSFQFIYSDNSSLGHCIFPDTSAEGAFDSVSVVDTIQYGEKPRQTVRANEKGGTVMNVVHVMAPFNDKQGLVTPPVGLRDNPNCTDMRVHKGQHIKVPIHVETESTKNTKMFASYGSRNFGNPIDNAVFAPFVVTSPMKTDNSTPNIKYLNKLSDKYSIHHPSPVSMTTGNTVIYRIITPRIDRWKKLQRQKPITV</sequence>
<dbReference type="GeneID" id="100368900"/>
<evidence type="ECO:0000259" key="3">
    <source>
        <dbReference type="PROSITE" id="PS51184"/>
    </source>
</evidence>